<protein>
    <recommendedName>
        <fullName evidence="6">S-protein homolog</fullName>
    </recommendedName>
</protein>
<evidence type="ECO:0000256" key="1">
    <source>
        <dbReference type="ARBA" id="ARBA00004613"/>
    </source>
</evidence>
<evidence type="ECO:0000256" key="4">
    <source>
        <dbReference type="ARBA" id="ARBA00022525"/>
    </source>
</evidence>
<dbReference type="PANTHER" id="PTHR31232:SF155">
    <property type="entry name" value="PLANT SELF-INCOMPATIBILITY PROTEIN S1 FAMILY"/>
    <property type="match status" value="1"/>
</dbReference>
<comment type="caution">
    <text evidence="7">The sequence shown here is derived from an EMBL/GenBank/DDBJ whole genome shotgun (WGS) entry which is preliminary data.</text>
</comment>
<reference evidence="8" key="1">
    <citation type="journal article" date="2019" name="Curr. Biol.">
        <title>Genome Sequence of Striga asiatica Provides Insight into the Evolution of Plant Parasitism.</title>
        <authorList>
            <person name="Yoshida S."/>
            <person name="Kim S."/>
            <person name="Wafula E.K."/>
            <person name="Tanskanen J."/>
            <person name="Kim Y.M."/>
            <person name="Honaas L."/>
            <person name="Yang Z."/>
            <person name="Spallek T."/>
            <person name="Conn C.E."/>
            <person name="Ichihashi Y."/>
            <person name="Cheong K."/>
            <person name="Cui S."/>
            <person name="Der J.P."/>
            <person name="Gundlach H."/>
            <person name="Jiao Y."/>
            <person name="Hori C."/>
            <person name="Ishida J.K."/>
            <person name="Kasahara H."/>
            <person name="Kiba T."/>
            <person name="Kim M.S."/>
            <person name="Koo N."/>
            <person name="Laohavisit A."/>
            <person name="Lee Y.H."/>
            <person name="Lumba S."/>
            <person name="McCourt P."/>
            <person name="Mortimer J.C."/>
            <person name="Mutuku J.M."/>
            <person name="Nomura T."/>
            <person name="Sasaki-Sekimoto Y."/>
            <person name="Seto Y."/>
            <person name="Wang Y."/>
            <person name="Wakatake T."/>
            <person name="Sakakibara H."/>
            <person name="Demura T."/>
            <person name="Yamaguchi S."/>
            <person name="Yoneyama K."/>
            <person name="Manabe R.I."/>
            <person name="Nelson D.C."/>
            <person name="Schulman A.H."/>
            <person name="Timko M.P."/>
            <person name="dePamphilis C.W."/>
            <person name="Choi D."/>
            <person name="Shirasu K."/>
        </authorList>
    </citation>
    <scope>NUCLEOTIDE SEQUENCE [LARGE SCALE GENOMIC DNA]</scope>
    <source>
        <strain evidence="8">cv. UVA1</strain>
    </source>
</reference>
<keyword evidence="4 6" id="KW-0964">Secreted</keyword>
<evidence type="ECO:0000256" key="2">
    <source>
        <dbReference type="ARBA" id="ARBA00005581"/>
    </source>
</evidence>
<keyword evidence="5 6" id="KW-0732">Signal</keyword>
<dbReference type="OrthoDB" id="886100at2759"/>
<dbReference type="Proteomes" id="UP000325081">
    <property type="component" value="Unassembled WGS sequence"/>
</dbReference>
<comment type="similarity">
    <text evidence="2 6">Belongs to the plant self-incompatibility (S1) protein family.</text>
</comment>
<feature type="chain" id="PRO_5025085019" description="S-protein homolog" evidence="6">
    <location>
        <begin position="27"/>
        <end position="261"/>
    </location>
</feature>
<evidence type="ECO:0000256" key="5">
    <source>
        <dbReference type="ARBA" id="ARBA00022729"/>
    </source>
</evidence>
<evidence type="ECO:0000313" key="8">
    <source>
        <dbReference type="Proteomes" id="UP000325081"/>
    </source>
</evidence>
<comment type="subcellular location">
    <subcellularLocation>
        <location evidence="1 6">Secreted</location>
    </subcellularLocation>
</comment>
<sequence>MFRATNILYLTSSFLLFSNLFYRGESCFFTTKTFVTFVNSLPQNNSKPLYVHCASKDDNLGNHTLAAYGESWGFKFCPIPFTTLFYCDLNWGELFMSLHAYDAQWSYNPCDVHAERMECTVHVRILNVIPESYRDPILVHCSSKDNDLGNHTLTNNQSWGFRFCVKPFSTLFVCKLRWGDAQVGFHAYDGKWLFTDCESSEYCTWRVDEHGVHPARVDLVPTRMDLATYLDTILLASRLARASHCAPNLHAYRHAMLSALR</sequence>
<dbReference type="EMBL" id="BKCP01008404">
    <property type="protein sequence ID" value="GER48945.1"/>
    <property type="molecule type" value="Genomic_DNA"/>
</dbReference>
<dbReference type="PANTHER" id="PTHR31232">
    <property type="match status" value="1"/>
</dbReference>
<evidence type="ECO:0000256" key="6">
    <source>
        <dbReference type="RuleBase" id="RU367044"/>
    </source>
</evidence>
<dbReference type="GO" id="GO:0005576">
    <property type="term" value="C:extracellular region"/>
    <property type="evidence" value="ECO:0007669"/>
    <property type="project" value="UniProtKB-SubCell"/>
</dbReference>
<evidence type="ECO:0000256" key="3">
    <source>
        <dbReference type="ARBA" id="ARBA00022471"/>
    </source>
</evidence>
<accession>A0A5A7QUE3</accession>
<dbReference type="GO" id="GO:0060320">
    <property type="term" value="P:rejection of self pollen"/>
    <property type="evidence" value="ECO:0007669"/>
    <property type="project" value="UniProtKB-KW"/>
</dbReference>
<keyword evidence="3 6" id="KW-0713">Self-incompatibility</keyword>
<dbReference type="Pfam" id="PF05938">
    <property type="entry name" value="Self-incomp_S1"/>
    <property type="match status" value="2"/>
</dbReference>
<proteinExistence type="inferred from homology"/>
<evidence type="ECO:0000313" key="7">
    <source>
        <dbReference type="EMBL" id="GER48945.1"/>
    </source>
</evidence>
<gene>
    <name evidence="7" type="ORF">STAS_26154</name>
</gene>
<keyword evidence="8" id="KW-1185">Reference proteome</keyword>
<name>A0A5A7QUE3_STRAF</name>
<feature type="signal peptide" evidence="6">
    <location>
        <begin position="1"/>
        <end position="26"/>
    </location>
</feature>
<organism evidence="7 8">
    <name type="scientific">Striga asiatica</name>
    <name type="common">Asiatic witchweed</name>
    <name type="synonym">Buchnera asiatica</name>
    <dbReference type="NCBI Taxonomy" id="4170"/>
    <lineage>
        <taxon>Eukaryota</taxon>
        <taxon>Viridiplantae</taxon>
        <taxon>Streptophyta</taxon>
        <taxon>Embryophyta</taxon>
        <taxon>Tracheophyta</taxon>
        <taxon>Spermatophyta</taxon>
        <taxon>Magnoliopsida</taxon>
        <taxon>eudicotyledons</taxon>
        <taxon>Gunneridae</taxon>
        <taxon>Pentapetalae</taxon>
        <taxon>asterids</taxon>
        <taxon>lamiids</taxon>
        <taxon>Lamiales</taxon>
        <taxon>Orobanchaceae</taxon>
        <taxon>Buchnereae</taxon>
        <taxon>Striga</taxon>
    </lineage>
</organism>
<dbReference type="AlphaFoldDB" id="A0A5A7QUE3"/>
<dbReference type="InterPro" id="IPR010264">
    <property type="entry name" value="Self-incomp_S1"/>
</dbReference>